<dbReference type="SUPFAM" id="SSF52964">
    <property type="entry name" value="TolB, N-terminal domain"/>
    <property type="match status" value="1"/>
</dbReference>
<gene>
    <name evidence="2" type="ORF">METZ01_LOCUS434816</name>
</gene>
<feature type="non-terminal residue" evidence="2">
    <location>
        <position position="110"/>
    </location>
</feature>
<proteinExistence type="predicted"/>
<feature type="domain" description="TolB N-terminal" evidence="1">
    <location>
        <begin position="20"/>
        <end position="106"/>
    </location>
</feature>
<dbReference type="Pfam" id="PF04052">
    <property type="entry name" value="TolB_N"/>
    <property type="match status" value="1"/>
</dbReference>
<evidence type="ECO:0000259" key="1">
    <source>
        <dbReference type="Pfam" id="PF04052"/>
    </source>
</evidence>
<dbReference type="GO" id="GO:0042597">
    <property type="term" value="C:periplasmic space"/>
    <property type="evidence" value="ECO:0007669"/>
    <property type="project" value="InterPro"/>
</dbReference>
<dbReference type="EMBL" id="UINC01175367">
    <property type="protein sequence ID" value="SVD81962.1"/>
    <property type="molecule type" value="Genomic_DNA"/>
</dbReference>
<reference evidence="2" key="1">
    <citation type="submission" date="2018-05" db="EMBL/GenBank/DDBJ databases">
        <authorList>
            <person name="Lanie J.A."/>
            <person name="Ng W.-L."/>
            <person name="Kazmierczak K.M."/>
            <person name="Andrzejewski T.M."/>
            <person name="Davidsen T.M."/>
            <person name="Wayne K.J."/>
            <person name="Tettelin H."/>
            <person name="Glass J.I."/>
            <person name="Rusch D."/>
            <person name="Podicherti R."/>
            <person name="Tsui H.-C.T."/>
            <person name="Winkler M.E."/>
        </authorList>
    </citation>
    <scope>NUCLEOTIDE SEQUENCE</scope>
</reference>
<protein>
    <recommendedName>
        <fullName evidence="1">TolB N-terminal domain-containing protein</fullName>
    </recommendedName>
</protein>
<dbReference type="AlphaFoldDB" id="A0A382YF82"/>
<organism evidence="2">
    <name type="scientific">marine metagenome</name>
    <dbReference type="NCBI Taxonomy" id="408172"/>
    <lineage>
        <taxon>unclassified sequences</taxon>
        <taxon>metagenomes</taxon>
        <taxon>ecological metagenomes</taxon>
    </lineage>
</organism>
<dbReference type="Gene3D" id="3.40.50.10070">
    <property type="entry name" value="TolB, N-terminal domain"/>
    <property type="match status" value="1"/>
</dbReference>
<dbReference type="InterPro" id="IPR007195">
    <property type="entry name" value="TolB_N"/>
</dbReference>
<evidence type="ECO:0000313" key="2">
    <source>
        <dbReference type="EMBL" id="SVD81962.1"/>
    </source>
</evidence>
<accession>A0A382YF82</accession>
<name>A0A382YF82_9ZZZZ</name>
<dbReference type="GO" id="GO:0015031">
    <property type="term" value="P:protein transport"/>
    <property type="evidence" value="ECO:0007669"/>
    <property type="project" value="InterPro"/>
</dbReference>
<sequence length="110" mass="12286">MLVAGLWSFTVASADQTTARIDLEQETRKEVVIAVPEFKLKGGLKDLEGLRGEAGSILENDLKLSELFVLLSPAIYKDLGQTKLRGERVAHRFWNQIGAQWLIATDFTLK</sequence>